<dbReference type="PANTHER" id="PTHR30514">
    <property type="entry name" value="GLUCOKINASE"/>
    <property type="match status" value="1"/>
</dbReference>
<accession>A0AAU7U224</accession>
<dbReference type="InterPro" id="IPR035472">
    <property type="entry name" value="RpiR-like_SIS"/>
</dbReference>
<dbReference type="Pfam" id="PF01418">
    <property type="entry name" value="HTH_6"/>
    <property type="match status" value="1"/>
</dbReference>
<evidence type="ECO:0000256" key="3">
    <source>
        <dbReference type="ARBA" id="ARBA00023163"/>
    </source>
</evidence>
<keyword evidence="1" id="KW-0805">Transcription regulation</keyword>
<reference evidence="6" key="1">
    <citation type="submission" date="2024-06" db="EMBL/GenBank/DDBJ databases">
        <title>Multiomics insights into the TNT degradation mechanism by Pantoea sp. BJ2 isolated from an ammunition destruction site.</title>
        <authorList>
            <person name="Luo J."/>
        </authorList>
    </citation>
    <scope>NUCLEOTIDE SEQUENCE</scope>
    <source>
        <strain evidence="6">BJ2</strain>
        <plasmid evidence="6">plasmindA</plasmid>
    </source>
</reference>
<dbReference type="PANTHER" id="PTHR30514:SF1">
    <property type="entry name" value="HTH-TYPE TRANSCRIPTIONAL REGULATOR HEXR-RELATED"/>
    <property type="match status" value="1"/>
</dbReference>
<evidence type="ECO:0000313" key="6">
    <source>
        <dbReference type="EMBL" id="XBV46849.1"/>
    </source>
</evidence>
<evidence type="ECO:0000256" key="1">
    <source>
        <dbReference type="ARBA" id="ARBA00023015"/>
    </source>
</evidence>
<keyword evidence="2" id="KW-0238">DNA-binding</keyword>
<protein>
    <submittedName>
        <fullName evidence="6">MurR/RpiR family transcriptional regulator</fullName>
    </submittedName>
</protein>
<feature type="domain" description="HTH rpiR-type" evidence="4">
    <location>
        <begin position="5"/>
        <end position="81"/>
    </location>
</feature>
<dbReference type="CDD" id="cd05013">
    <property type="entry name" value="SIS_RpiR"/>
    <property type="match status" value="1"/>
</dbReference>
<dbReference type="InterPro" id="IPR046348">
    <property type="entry name" value="SIS_dom_sf"/>
</dbReference>
<evidence type="ECO:0000256" key="2">
    <source>
        <dbReference type="ARBA" id="ARBA00023125"/>
    </source>
</evidence>
<dbReference type="GO" id="GO:0003677">
    <property type="term" value="F:DNA binding"/>
    <property type="evidence" value="ECO:0007669"/>
    <property type="project" value="UniProtKB-KW"/>
</dbReference>
<geneLocation type="plasmid" evidence="6">
    <name>plasmindA</name>
</geneLocation>
<dbReference type="InterPro" id="IPR047640">
    <property type="entry name" value="RpiR-like"/>
</dbReference>
<dbReference type="InterPro" id="IPR001347">
    <property type="entry name" value="SIS_dom"/>
</dbReference>
<dbReference type="InterPro" id="IPR036388">
    <property type="entry name" value="WH-like_DNA-bd_sf"/>
</dbReference>
<gene>
    <name evidence="6" type="ORF">AAF463_22105</name>
</gene>
<dbReference type="EMBL" id="CP158293">
    <property type="protein sequence ID" value="XBV46849.1"/>
    <property type="molecule type" value="Genomic_DNA"/>
</dbReference>
<dbReference type="GO" id="GO:1901135">
    <property type="term" value="P:carbohydrate derivative metabolic process"/>
    <property type="evidence" value="ECO:0007669"/>
    <property type="project" value="InterPro"/>
</dbReference>
<dbReference type="Pfam" id="PF01380">
    <property type="entry name" value="SIS"/>
    <property type="match status" value="1"/>
</dbReference>
<proteinExistence type="predicted"/>
<dbReference type="GO" id="GO:0097367">
    <property type="term" value="F:carbohydrate derivative binding"/>
    <property type="evidence" value="ECO:0007669"/>
    <property type="project" value="InterPro"/>
</dbReference>
<feature type="domain" description="SIS" evidence="5">
    <location>
        <begin position="118"/>
        <end position="258"/>
    </location>
</feature>
<name>A0AAU7U224_9GAMM</name>
<evidence type="ECO:0000259" key="5">
    <source>
        <dbReference type="PROSITE" id="PS51464"/>
    </source>
</evidence>
<dbReference type="InterPro" id="IPR000281">
    <property type="entry name" value="HTH_RpiR"/>
</dbReference>
<keyword evidence="3" id="KW-0804">Transcription</keyword>
<evidence type="ECO:0000259" key="4">
    <source>
        <dbReference type="PROSITE" id="PS51071"/>
    </source>
</evidence>
<dbReference type="Gene3D" id="1.10.10.10">
    <property type="entry name" value="Winged helix-like DNA-binding domain superfamily/Winged helix DNA-binding domain"/>
    <property type="match status" value="1"/>
</dbReference>
<organism evidence="6">
    <name type="scientific">Pantoea sp. BJ2</name>
    <dbReference type="NCBI Taxonomy" id="3141322"/>
    <lineage>
        <taxon>Bacteria</taxon>
        <taxon>Pseudomonadati</taxon>
        <taxon>Pseudomonadota</taxon>
        <taxon>Gammaproteobacteria</taxon>
        <taxon>Enterobacterales</taxon>
        <taxon>Erwiniaceae</taxon>
        <taxon>Pantoea</taxon>
    </lineage>
</organism>
<dbReference type="GO" id="GO:0003700">
    <property type="term" value="F:DNA-binding transcription factor activity"/>
    <property type="evidence" value="ECO:0007669"/>
    <property type="project" value="InterPro"/>
</dbReference>
<sequence>MTDNENILLHLRQGLPGYSPTLQKLGDFILTDPQKVLYLTITELARETDTSEASVTRLCRHLGCKGYTEFKMALALDVQHNQPAAVASGDSIDMLVEETVQALRDTGKFINREVLQSAVEALHQAKTIQIYGVAASAITGEYLHYRLLRLGKSAQLFGDMHRAAMNASTLREGDLVIAISASGSTKDVMHVVKLAKKQNARVLMLSNTLRSPMGSLADMLLVAARPEGPFNAGALSGKVGAMMLVEVLINELMTHDARYQAASQQTATATLPMLM</sequence>
<dbReference type="SUPFAM" id="SSF53697">
    <property type="entry name" value="SIS domain"/>
    <property type="match status" value="1"/>
</dbReference>
<dbReference type="AlphaFoldDB" id="A0AAU7U224"/>
<dbReference type="RefSeq" id="WP_192413146.1">
    <property type="nucleotide sequence ID" value="NZ_CP158293.1"/>
</dbReference>
<dbReference type="Gene3D" id="3.40.50.10490">
    <property type="entry name" value="Glucose-6-phosphate isomerase like protein, domain 1"/>
    <property type="match status" value="1"/>
</dbReference>
<dbReference type="PROSITE" id="PS51071">
    <property type="entry name" value="HTH_RPIR"/>
    <property type="match status" value="1"/>
</dbReference>
<keyword evidence="6" id="KW-0614">Plasmid</keyword>
<dbReference type="InterPro" id="IPR009057">
    <property type="entry name" value="Homeodomain-like_sf"/>
</dbReference>
<dbReference type="PROSITE" id="PS51464">
    <property type="entry name" value="SIS"/>
    <property type="match status" value="1"/>
</dbReference>
<dbReference type="SUPFAM" id="SSF46689">
    <property type="entry name" value="Homeodomain-like"/>
    <property type="match status" value="1"/>
</dbReference>